<dbReference type="Proteomes" id="UP000005203">
    <property type="component" value="Linkage group LG6"/>
</dbReference>
<feature type="signal peptide" evidence="8">
    <location>
        <begin position="1"/>
        <end position="22"/>
    </location>
</feature>
<evidence type="ECO:0000256" key="6">
    <source>
        <dbReference type="PROSITE-ProRule" id="PRU00076"/>
    </source>
</evidence>
<feature type="domain" description="EGF-like" evidence="9">
    <location>
        <begin position="210"/>
        <end position="242"/>
    </location>
</feature>
<dbReference type="PROSITE" id="PS00010">
    <property type="entry name" value="ASX_HYDROXYL"/>
    <property type="match status" value="1"/>
</dbReference>
<accession>A0A8B6XU98</accession>
<dbReference type="CTD" id="38540"/>
<proteinExistence type="predicted"/>
<keyword evidence="5 6" id="KW-1015">Disulfide bond</keyword>
<dbReference type="GO" id="GO:0005576">
    <property type="term" value="C:extracellular region"/>
    <property type="evidence" value="ECO:0007669"/>
    <property type="project" value="TreeGrafter"/>
</dbReference>
<dbReference type="InterPro" id="IPR018097">
    <property type="entry name" value="EGF_Ca-bd_CS"/>
</dbReference>
<dbReference type="AlphaFoldDB" id="A0A7M7GDT3"/>
<dbReference type="Gene3D" id="2.10.25.10">
    <property type="entry name" value="Laminin"/>
    <property type="match status" value="2"/>
</dbReference>
<evidence type="ECO:0000256" key="4">
    <source>
        <dbReference type="ARBA" id="ARBA00023054"/>
    </source>
</evidence>
<dbReference type="SUPFAM" id="SSF57184">
    <property type="entry name" value="Growth factor receptor domain"/>
    <property type="match status" value="1"/>
</dbReference>
<keyword evidence="3" id="KW-0677">Repeat</keyword>
<evidence type="ECO:0000256" key="7">
    <source>
        <dbReference type="SAM" id="Coils"/>
    </source>
</evidence>
<dbReference type="GO" id="GO:0009986">
    <property type="term" value="C:cell surface"/>
    <property type="evidence" value="ECO:0007669"/>
    <property type="project" value="TreeGrafter"/>
</dbReference>
<protein>
    <submittedName>
        <fullName evidence="12">Uncharacterized protein LOC100577629 isoform X1</fullName>
    </submittedName>
</protein>
<name>A0A7M7GDT3_APIME</name>
<comment type="caution">
    <text evidence="6">Lacks conserved residue(s) required for the propagation of feature annotation.</text>
</comment>
<evidence type="ECO:0000313" key="11">
    <source>
        <dbReference type="Proteomes" id="UP000005203"/>
    </source>
</evidence>
<dbReference type="PANTHER" id="PTHR14949:SF56">
    <property type="entry name" value="EGF-LIKE-DOMAIN, MULTIPLE 7"/>
    <property type="match status" value="1"/>
</dbReference>
<dbReference type="InterPro" id="IPR000152">
    <property type="entry name" value="EGF-type_Asp/Asn_hydroxyl_site"/>
</dbReference>
<keyword evidence="11" id="KW-1185">Reference proteome</keyword>
<keyword evidence="4 7" id="KW-0175">Coiled coil</keyword>
<dbReference type="EnsemblMetazoa" id="XM_003249564">
    <property type="protein sequence ID" value="XP_003249612"/>
    <property type="gene ID" value="LOC100577629"/>
</dbReference>
<dbReference type="GeneID" id="100577629"/>
<dbReference type="CDD" id="cd00054">
    <property type="entry name" value="EGF_CA"/>
    <property type="match status" value="2"/>
</dbReference>
<dbReference type="PROSITE" id="PS50026">
    <property type="entry name" value="EGF_3"/>
    <property type="match status" value="1"/>
</dbReference>
<dbReference type="GO" id="GO:0005102">
    <property type="term" value="F:signaling receptor binding"/>
    <property type="evidence" value="ECO:0007669"/>
    <property type="project" value="TreeGrafter"/>
</dbReference>
<dbReference type="PROSITE" id="PS00022">
    <property type="entry name" value="EGF_1"/>
    <property type="match status" value="1"/>
</dbReference>
<dbReference type="SMART" id="SM00181">
    <property type="entry name" value="EGF"/>
    <property type="match status" value="2"/>
</dbReference>
<organism evidence="10">
    <name type="scientific">Apis mellifera</name>
    <name type="common">Honeybee</name>
    <dbReference type="NCBI Taxonomy" id="7460"/>
    <lineage>
        <taxon>Eukaryota</taxon>
        <taxon>Metazoa</taxon>
        <taxon>Ecdysozoa</taxon>
        <taxon>Arthropoda</taxon>
        <taxon>Hexapoda</taxon>
        <taxon>Insecta</taxon>
        <taxon>Pterygota</taxon>
        <taxon>Neoptera</taxon>
        <taxon>Endopterygota</taxon>
        <taxon>Hymenoptera</taxon>
        <taxon>Apocrita</taxon>
        <taxon>Aculeata</taxon>
        <taxon>Apoidea</taxon>
        <taxon>Anthophila</taxon>
        <taxon>Apidae</taxon>
        <taxon>Apis</taxon>
    </lineage>
</organism>
<keyword evidence="2 8" id="KW-0732">Signal</keyword>
<dbReference type="PROSITE" id="PS01187">
    <property type="entry name" value="EGF_CA"/>
    <property type="match status" value="1"/>
</dbReference>
<dbReference type="SMART" id="SM00179">
    <property type="entry name" value="EGF_CA"/>
    <property type="match status" value="1"/>
</dbReference>
<evidence type="ECO:0000313" key="12">
    <source>
        <dbReference type="RefSeq" id="XP_003249612.2"/>
    </source>
</evidence>
<feature type="disulfide bond" evidence="6">
    <location>
        <begin position="232"/>
        <end position="241"/>
    </location>
</feature>
<dbReference type="Pfam" id="PF07645">
    <property type="entry name" value="EGF_CA"/>
    <property type="match status" value="1"/>
</dbReference>
<accession>A0A7M7GDT3</accession>
<dbReference type="InterPro" id="IPR001881">
    <property type="entry name" value="EGF-like_Ca-bd_dom"/>
</dbReference>
<dbReference type="PANTHER" id="PTHR14949">
    <property type="entry name" value="EGF-LIKE-DOMAIN, MULTIPLE 7, 8"/>
    <property type="match status" value="1"/>
</dbReference>
<dbReference type="GO" id="GO:0005509">
    <property type="term" value="F:calcium ion binding"/>
    <property type="evidence" value="ECO:0007669"/>
    <property type="project" value="InterPro"/>
</dbReference>
<dbReference type="InterPro" id="IPR049883">
    <property type="entry name" value="NOTCH1_EGF-like"/>
</dbReference>
<dbReference type="PROSITE" id="PS01186">
    <property type="entry name" value="EGF_2"/>
    <property type="match status" value="2"/>
</dbReference>
<dbReference type="InterPro" id="IPR009030">
    <property type="entry name" value="Growth_fac_rcpt_cys_sf"/>
</dbReference>
<evidence type="ECO:0000256" key="3">
    <source>
        <dbReference type="ARBA" id="ARBA00022737"/>
    </source>
</evidence>
<feature type="coiled-coil region" evidence="7">
    <location>
        <begin position="364"/>
        <end position="415"/>
    </location>
</feature>
<evidence type="ECO:0000256" key="2">
    <source>
        <dbReference type="ARBA" id="ARBA00022729"/>
    </source>
</evidence>
<feature type="disulfide bond" evidence="6">
    <location>
        <begin position="214"/>
        <end position="224"/>
    </location>
</feature>
<reference evidence="12" key="2">
    <citation type="submission" date="2025-04" db="UniProtKB">
        <authorList>
            <consortium name="RefSeq"/>
        </authorList>
    </citation>
    <scope>IDENTIFICATION</scope>
    <source>
        <strain evidence="12">DH4</strain>
        <tissue evidence="12">Whole body</tissue>
    </source>
</reference>
<dbReference type="OrthoDB" id="6516201at2759"/>
<evidence type="ECO:0000313" key="10">
    <source>
        <dbReference type="EnsemblMetazoa" id="XP_003249612"/>
    </source>
</evidence>
<feature type="chain" id="PRO_5044659347" evidence="8">
    <location>
        <begin position="23"/>
        <end position="431"/>
    </location>
</feature>
<dbReference type="RefSeq" id="XP_003249612.2">
    <property type="nucleotide sequence ID" value="XM_003249564.4"/>
</dbReference>
<dbReference type="Pfam" id="PF07974">
    <property type="entry name" value="EGF_2"/>
    <property type="match status" value="1"/>
</dbReference>
<evidence type="ECO:0000256" key="1">
    <source>
        <dbReference type="ARBA" id="ARBA00022536"/>
    </source>
</evidence>
<reference evidence="10" key="1">
    <citation type="submission" date="2021-01" db="UniProtKB">
        <authorList>
            <consortium name="EnsemblMetazoa"/>
        </authorList>
    </citation>
    <scope>IDENTIFICATION</scope>
    <source>
        <strain evidence="10">DH4</strain>
    </source>
</reference>
<evidence type="ECO:0000256" key="8">
    <source>
        <dbReference type="SAM" id="SignalP"/>
    </source>
</evidence>
<keyword evidence="1 6" id="KW-0245">EGF-like domain</keyword>
<dbReference type="KEGG" id="ame:100577629"/>
<dbReference type="InterPro" id="IPR000742">
    <property type="entry name" value="EGF"/>
</dbReference>
<sequence>MAFVSKNLLMCAFLALPTTISSIEHSSNNDHRDLANHRLIWPVWFHEKFVRARHDRHDDRSFQQSAARNWSRNDMFPMRSSSTIAPSIIGGSRNRVEQRIHEQRTSKPEKFSAVGEYSGSRAIVYAGYHNNHRHQQREAVTQGYQHRTTTAATYTKHHPGRRVCTRSVPSSVTHHHRKVRYLNIFNIETPSIFLCCPGWTQATHLSFGCNKPICPSPCLNRGVCTSPGKCTCPKGYTGNQCQTDIDECVTEKPCDQLCRNLPGIYECYCRPGFQLQKDGQSCRKNNTEDTAFEARDLENDFPRITTTRHPLISSHDTENEVVDGDLDQEYEFILKRLTKLEKQFATGRKRDTETTEMSVKVASVVESINEMKRAIENVQIMQQEIYEMRSKLREYELETRKMQHLTNKVMELENRLRLHCKSAMNNGLLNF</sequence>
<dbReference type="InterPro" id="IPR013111">
    <property type="entry name" value="EGF_extracell"/>
</dbReference>
<evidence type="ECO:0000256" key="5">
    <source>
        <dbReference type="ARBA" id="ARBA00023157"/>
    </source>
</evidence>
<dbReference type="InterPro" id="IPR050969">
    <property type="entry name" value="Dev_Signal_Modulators"/>
</dbReference>
<gene>
    <name evidence="12" type="primary">LOC100577629</name>
</gene>
<evidence type="ECO:0000259" key="9">
    <source>
        <dbReference type="PROSITE" id="PS50026"/>
    </source>
</evidence>